<dbReference type="AlphaFoldDB" id="A0A699GKE5"/>
<reference evidence="1" key="1">
    <citation type="journal article" date="2019" name="Sci. Rep.">
        <title>Draft genome of Tanacetum cinerariifolium, the natural source of mosquito coil.</title>
        <authorList>
            <person name="Yamashiro T."/>
            <person name="Shiraishi A."/>
            <person name="Satake H."/>
            <person name="Nakayama K."/>
        </authorList>
    </citation>
    <scope>NUCLEOTIDE SEQUENCE</scope>
</reference>
<sequence>MEGRGGEVRRWWSRAEMGRSDVVESGGKKGKGIRVYKFNPDYMASIKWVVKLPINARVLSSTRLKGSETEPNKVETHLIKKNDLIEKDNCGENQNAPTFNQIFKINDLKAHSQEKDTFIRKFKDKIKSLSGKDSVENVKKDVDEIETINIELEYSVAKLLSENENLRKYQEHLKSIYKDQFDSIRKIRVQSKEHSASLITQINEKYVENLDLNAQLQEKVFAIVALKNKLRKLKGKNVVETVVSKPIATIAAGMFKLDIEPISHRLKNNREAHKVYLENTIENTDTLRRLVECARKQNPSEP</sequence>
<protein>
    <recommendedName>
        <fullName evidence="2">Pyruvate, phosphate dikinase regulatory protein, chloroplastic</fullName>
    </recommendedName>
</protein>
<name>A0A699GKE5_TANCI</name>
<proteinExistence type="predicted"/>
<comment type="caution">
    <text evidence="1">The sequence shown here is derived from an EMBL/GenBank/DDBJ whole genome shotgun (WGS) entry which is preliminary data.</text>
</comment>
<gene>
    <name evidence="1" type="ORF">Tci_001740</name>
</gene>
<evidence type="ECO:0008006" key="2">
    <source>
        <dbReference type="Google" id="ProtNLM"/>
    </source>
</evidence>
<accession>A0A699GKE5</accession>
<dbReference type="EMBL" id="BKCJ010000097">
    <property type="protein sequence ID" value="GEU29762.1"/>
    <property type="molecule type" value="Genomic_DNA"/>
</dbReference>
<organism evidence="1">
    <name type="scientific">Tanacetum cinerariifolium</name>
    <name type="common">Dalmatian daisy</name>
    <name type="synonym">Chrysanthemum cinerariifolium</name>
    <dbReference type="NCBI Taxonomy" id="118510"/>
    <lineage>
        <taxon>Eukaryota</taxon>
        <taxon>Viridiplantae</taxon>
        <taxon>Streptophyta</taxon>
        <taxon>Embryophyta</taxon>
        <taxon>Tracheophyta</taxon>
        <taxon>Spermatophyta</taxon>
        <taxon>Magnoliopsida</taxon>
        <taxon>eudicotyledons</taxon>
        <taxon>Gunneridae</taxon>
        <taxon>Pentapetalae</taxon>
        <taxon>asterids</taxon>
        <taxon>campanulids</taxon>
        <taxon>Asterales</taxon>
        <taxon>Asteraceae</taxon>
        <taxon>Asteroideae</taxon>
        <taxon>Anthemideae</taxon>
        <taxon>Anthemidinae</taxon>
        <taxon>Tanacetum</taxon>
    </lineage>
</organism>
<evidence type="ECO:0000313" key="1">
    <source>
        <dbReference type="EMBL" id="GEU29762.1"/>
    </source>
</evidence>